<accession>A0ABN0ZIB9</accession>
<evidence type="ECO:0000313" key="2">
    <source>
        <dbReference type="EMBL" id="GAA0448492.1"/>
    </source>
</evidence>
<evidence type="ECO:0000313" key="3">
    <source>
        <dbReference type="Proteomes" id="UP001501459"/>
    </source>
</evidence>
<keyword evidence="1" id="KW-1133">Transmembrane helix</keyword>
<keyword evidence="1" id="KW-0812">Transmembrane</keyword>
<feature type="transmembrane region" description="Helical" evidence="1">
    <location>
        <begin position="9"/>
        <end position="30"/>
    </location>
</feature>
<keyword evidence="1" id="KW-0472">Membrane</keyword>
<sequence length="68" mass="7620">MGENSGKALYIIGEGILFGFGDLFTVISMMFHIDNISWFVALITMYYFLKILVLALTSKIKKVAALLK</sequence>
<protein>
    <recommendedName>
        <fullName evidence="4">YrhK-like protein</fullName>
    </recommendedName>
</protein>
<gene>
    <name evidence="2" type="ORF">GCM10008983_28160</name>
</gene>
<dbReference type="EMBL" id="BAAADM010000061">
    <property type="protein sequence ID" value="GAA0448492.1"/>
    <property type="molecule type" value="Genomic_DNA"/>
</dbReference>
<comment type="caution">
    <text evidence="2">The sequence shown here is derived from an EMBL/GenBank/DDBJ whole genome shotgun (WGS) entry which is preliminary data.</text>
</comment>
<dbReference type="Proteomes" id="UP001501459">
    <property type="component" value="Unassembled WGS sequence"/>
</dbReference>
<name>A0ABN0ZIB9_9BACI</name>
<organism evidence="2 3">
    <name type="scientific">Lentibacillus halophilus</name>
    <dbReference type="NCBI Taxonomy" id="295065"/>
    <lineage>
        <taxon>Bacteria</taxon>
        <taxon>Bacillati</taxon>
        <taxon>Bacillota</taxon>
        <taxon>Bacilli</taxon>
        <taxon>Bacillales</taxon>
        <taxon>Bacillaceae</taxon>
        <taxon>Lentibacillus</taxon>
    </lineage>
</organism>
<keyword evidence="3" id="KW-1185">Reference proteome</keyword>
<reference evidence="2 3" key="1">
    <citation type="journal article" date="2019" name="Int. J. Syst. Evol. Microbiol.">
        <title>The Global Catalogue of Microorganisms (GCM) 10K type strain sequencing project: providing services to taxonomists for standard genome sequencing and annotation.</title>
        <authorList>
            <consortium name="The Broad Institute Genomics Platform"/>
            <consortium name="The Broad Institute Genome Sequencing Center for Infectious Disease"/>
            <person name="Wu L."/>
            <person name="Ma J."/>
        </authorList>
    </citation>
    <scope>NUCLEOTIDE SEQUENCE [LARGE SCALE GENOMIC DNA]</scope>
    <source>
        <strain evidence="2 3">JCM 12149</strain>
    </source>
</reference>
<evidence type="ECO:0000256" key="1">
    <source>
        <dbReference type="SAM" id="Phobius"/>
    </source>
</evidence>
<proteinExistence type="predicted"/>
<feature type="transmembrane region" description="Helical" evidence="1">
    <location>
        <begin position="36"/>
        <end position="56"/>
    </location>
</feature>
<evidence type="ECO:0008006" key="4">
    <source>
        <dbReference type="Google" id="ProtNLM"/>
    </source>
</evidence>